<dbReference type="EMBL" id="FSQT01000001">
    <property type="protein sequence ID" value="SIM73145.1"/>
    <property type="molecule type" value="Genomic_DNA"/>
</dbReference>
<evidence type="ECO:0000313" key="1">
    <source>
        <dbReference type="EMBL" id="SIM73145.1"/>
    </source>
</evidence>
<evidence type="ECO:0000313" key="2">
    <source>
        <dbReference type="Proteomes" id="UP000185124"/>
    </source>
</evidence>
<dbReference type="AlphaFoldDB" id="A0A1N5VLP1"/>
<accession>A0A1N5VLP1</accession>
<dbReference type="Proteomes" id="UP000185124">
    <property type="component" value="Unassembled WGS sequence"/>
</dbReference>
<name>A0A1N5VLP1_9ACTN</name>
<keyword evidence="2" id="KW-1185">Reference proteome</keyword>
<dbReference type="STRING" id="709881.SAMN04489832_1681"/>
<sequence length="76" mass="8680">MRVGVYARLDRMPDPFRPTQGSDVTESEKRRVDLLEWLYDYRGEQPGAMPAVVDFLDGEPDEHTEELMRSAGIPIA</sequence>
<protein>
    <submittedName>
        <fullName evidence="1">Uncharacterized protein</fullName>
    </submittedName>
</protein>
<organism evidence="1 2">
    <name type="scientific">Micromonospora cremea</name>
    <dbReference type="NCBI Taxonomy" id="709881"/>
    <lineage>
        <taxon>Bacteria</taxon>
        <taxon>Bacillati</taxon>
        <taxon>Actinomycetota</taxon>
        <taxon>Actinomycetes</taxon>
        <taxon>Micromonosporales</taxon>
        <taxon>Micromonosporaceae</taxon>
        <taxon>Micromonospora</taxon>
    </lineage>
</organism>
<proteinExistence type="predicted"/>
<gene>
    <name evidence="1" type="ORF">SAMN04489832_1681</name>
</gene>
<reference evidence="2" key="1">
    <citation type="submission" date="2016-12" db="EMBL/GenBank/DDBJ databases">
        <authorList>
            <person name="Varghese N."/>
            <person name="Submissions S."/>
        </authorList>
    </citation>
    <scope>NUCLEOTIDE SEQUENCE [LARGE SCALE GENOMIC DNA]</scope>
    <source>
        <strain evidence="2">DSM 45599</strain>
    </source>
</reference>